<organism evidence="8 9">
    <name type="scientific">Papilio xuthus</name>
    <name type="common">Asian swallowtail butterfly</name>
    <dbReference type="NCBI Taxonomy" id="66420"/>
    <lineage>
        <taxon>Eukaryota</taxon>
        <taxon>Metazoa</taxon>
        <taxon>Ecdysozoa</taxon>
        <taxon>Arthropoda</taxon>
        <taxon>Hexapoda</taxon>
        <taxon>Insecta</taxon>
        <taxon>Pterygota</taxon>
        <taxon>Neoptera</taxon>
        <taxon>Endopterygota</taxon>
        <taxon>Lepidoptera</taxon>
        <taxon>Glossata</taxon>
        <taxon>Ditrysia</taxon>
        <taxon>Papilionoidea</taxon>
        <taxon>Papilionidae</taxon>
        <taxon>Papilioninae</taxon>
        <taxon>Papilio</taxon>
    </lineage>
</organism>
<sequence length="334" mass="36642">MKLWFILSLFISGYVALPSFVYNEVPYQRYLNFPDAEGILQTIDLEAQPDFELLNEIENDSANNLYLLFTRANPTTPQTLVMDDADSITASNFNPELPTVVIVHGWLNNQNTGLNSVIRDAHLQKADCNVIVVDWEKLAGSDYVTASFGVPAVGQGLGRFLAFLNSVTEAPYSSMHLVGFSLGAHIVGNAGKELGGQVARITGLDPSGPLWTANQNRLNASNAVYVEGIHTDGPSGVNPTYGFGIGIPIGTADFFPNGGYSQPGCLTSICDHNRSWELYRASVTYNHLIGRKCFNMLQMLMNICRGTTVHMGNDNLTKSESGIFRLDTGWRYPY</sequence>
<evidence type="ECO:0000256" key="4">
    <source>
        <dbReference type="ARBA" id="ARBA00023157"/>
    </source>
</evidence>
<gene>
    <name evidence="8" type="ORF">RR46_09623</name>
</gene>
<proteinExistence type="inferred from homology"/>
<keyword evidence="9" id="KW-1185">Reference proteome</keyword>
<dbReference type="CDD" id="cd00707">
    <property type="entry name" value="Pancreat_lipase_like"/>
    <property type="match status" value="1"/>
</dbReference>
<feature type="domain" description="Lipase" evidence="7">
    <location>
        <begin position="58"/>
        <end position="304"/>
    </location>
</feature>
<dbReference type="STRING" id="66420.A0A194PYJ4"/>
<evidence type="ECO:0000256" key="2">
    <source>
        <dbReference type="ARBA" id="ARBA00010701"/>
    </source>
</evidence>
<dbReference type="InterPro" id="IPR002331">
    <property type="entry name" value="Lipase_panc"/>
</dbReference>
<dbReference type="PANTHER" id="PTHR11610:SF150">
    <property type="entry name" value="FI01825P-RELATED"/>
    <property type="match status" value="1"/>
</dbReference>
<dbReference type="Gene3D" id="3.40.50.1820">
    <property type="entry name" value="alpha/beta hydrolase"/>
    <property type="match status" value="1"/>
</dbReference>
<dbReference type="GO" id="GO:0017171">
    <property type="term" value="F:serine hydrolase activity"/>
    <property type="evidence" value="ECO:0007669"/>
    <property type="project" value="TreeGrafter"/>
</dbReference>
<dbReference type="InterPro" id="IPR000734">
    <property type="entry name" value="TAG_lipase"/>
</dbReference>
<feature type="chain" id="PRO_5008263808" evidence="6">
    <location>
        <begin position="17"/>
        <end position="334"/>
    </location>
</feature>
<dbReference type="InterPro" id="IPR029058">
    <property type="entry name" value="AB_hydrolase_fold"/>
</dbReference>
<dbReference type="PRINTS" id="PR00821">
    <property type="entry name" value="TAGLIPASE"/>
</dbReference>
<comment type="similarity">
    <text evidence="2 5">Belongs to the AB hydrolase superfamily. Lipase family.</text>
</comment>
<keyword evidence="4" id="KW-1015">Disulfide bond</keyword>
<comment type="subcellular location">
    <subcellularLocation>
        <location evidence="1">Secreted</location>
    </subcellularLocation>
</comment>
<dbReference type="PANTHER" id="PTHR11610">
    <property type="entry name" value="LIPASE"/>
    <property type="match status" value="1"/>
</dbReference>
<dbReference type="Pfam" id="PF00151">
    <property type="entry name" value="Lipase"/>
    <property type="match status" value="1"/>
</dbReference>
<evidence type="ECO:0000313" key="8">
    <source>
        <dbReference type="EMBL" id="KPI98407.1"/>
    </source>
</evidence>
<dbReference type="GO" id="GO:0005615">
    <property type="term" value="C:extracellular space"/>
    <property type="evidence" value="ECO:0007669"/>
    <property type="project" value="TreeGrafter"/>
</dbReference>
<protein>
    <submittedName>
        <fullName evidence="8">Pancreatic lipase-related protein 2</fullName>
    </submittedName>
</protein>
<evidence type="ECO:0000256" key="5">
    <source>
        <dbReference type="RuleBase" id="RU004262"/>
    </source>
</evidence>
<dbReference type="InterPro" id="IPR013818">
    <property type="entry name" value="Lipase"/>
</dbReference>
<dbReference type="GO" id="GO:0016042">
    <property type="term" value="P:lipid catabolic process"/>
    <property type="evidence" value="ECO:0007669"/>
    <property type="project" value="TreeGrafter"/>
</dbReference>
<name>A0A194PYJ4_PAPXU</name>
<keyword evidence="6" id="KW-0732">Signal</keyword>
<evidence type="ECO:0000256" key="1">
    <source>
        <dbReference type="ARBA" id="ARBA00004613"/>
    </source>
</evidence>
<evidence type="ECO:0000259" key="7">
    <source>
        <dbReference type="Pfam" id="PF00151"/>
    </source>
</evidence>
<dbReference type="Proteomes" id="UP000053268">
    <property type="component" value="Unassembled WGS sequence"/>
</dbReference>
<reference evidence="8 9" key="1">
    <citation type="journal article" date="2015" name="Nat. Commun.">
        <title>Outbred genome sequencing and CRISPR/Cas9 gene editing in butterflies.</title>
        <authorList>
            <person name="Li X."/>
            <person name="Fan D."/>
            <person name="Zhang W."/>
            <person name="Liu G."/>
            <person name="Zhang L."/>
            <person name="Zhao L."/>
            <person name="Fang X."/>
            <person name="Chen L."/>
            <person name="Dong Y."/>
            <person name="Chen Y."/>
            <person name="Ding Y."/>
            <person name="Zhao R."/>
            <person name="Feng M."/>
            <person name="Zhu Y."/>
            <person name="Feng Y."/>
            <person name="Jiang X."/>
            <person name="Zhu D."/>
            <person name="Xiang H."/>
            <person name="Feng X."/>
            <person name="Li S."/>
            <person name="Wang J."/>
            <person name="Zhang G."/>
            <person name="Kronforst M.R."/>
            <person name="Wang W."/>
        </authorList>
    </citation>
    <scope>NUCLEOTIDE SEQUENCE [LARGE SCALE GENOMIC DNA]</scope>
    <source>
        <strain evidence="8">Ya'a_city_454_Px</strain>
        <tissue evidence="8">Whole body</tissue>
    </source>
</reference>
<evidence type="ECO:0000313" key="9">
    <source>
        <dbReference type="Proteomes" id="UP000053268"/>
    </source>
</evidence>
<dbReference type="SUPFAM" id="SSF53474">
    <property type="entry name" value="alpha/beta-Hydrolases"/>
    <property type="match status" value="1"/>
</dbReference>
<keyword evidence="3" id="KW-0964">Secreted</keyword>
<accession>A0A194PYJ4</accession>
<dbReference type="InterPro" id="IPR033906">
    <property type="entry name" value="Lipase_N"/>
</dbReference>
<dbReference type="AlphaFoldDB" id="A0A194PYJ4"/>
<dbReference type="PRINTS" id="PR00823">
    <property type="entry name" value="PANCLIPASE"/>
</dbReference>
<feature type="signal peptide" evidence="6">
    <location>
        <begin position="1"/>
        <end position="16"/>
    </location>
</feature>
<dbReference type="GO" id="GO:0004806">
    <property type="term" value="F:triacylglycerol lipase activity"/>
    <property type="evidence" value="ECO:0007669"/>
    <property type="project" value="InterPro"/>
</dbReference>
<evidence type="ECO:0000256" key="3">
    <source>
        <dbReference type="ARBA" id="ARBA00022525"/>
    </source>
</evidence>
<evidence type="ECO:0000256" key="6">
    <source>
        <dbReference type="SAM" id="SignalP"/>
    </source>
</evidence>
<dbReference type="EMBL" id="KQ459585">
    <property type="protein sequence ID" value="KPI98407.1"/>
    <property type="molecule type" value="Genomic_DNA"/>
</dbReference>